<dbReference type="Pfam" id="PF14452">
    <property type="entry name" value="Multi_ubiq"/>
    <property type="match status" value="1"/>
</dbReference>
<dbReference type="EMBL" id="LPWG01000011">
    <property type="protein sequence ID" value="ODR99524.1"/>
    <property type="molecule type" value="Genomic_DNA"/>
</dbReference>
<sequence>MVVNGREKTVPKGEYSFDQIVALAFDPVPTGNNIVFTITYRGGHGHKPEGILVEGESVKVKDGMIFNVKATDKS</sequence>
<dbReference type="Proteomes" id="UP000094501">
    <property type="component" value="Unassembled WGS sequence"/>
</dbReference>
<comment type="caution">
    <text evidence="2">The sequence shown here is derived from an EMBL/GenBank/DDBJ whole genome shotgun (WGS) entry which is preliminary data.</text>
</comment>
<dbReference type="STRING" id="1774968.AUC68_04790"/>
<evidence type="ECO:0000313" key="3">
    <source>
        <dbReference type="Proteomes" id="UP000094501"/>
    </source>
</evidence>
<gene>
    <name evidence="2" type="ORF">AUC68_04790</name>
</gene>
<dbReference type="InterPro" id="IPR027802">
    <property type="entry name" value="Multi-ubiquitin_dom"/>
</dbReference>
<accession>A0A1E3W139</accession>
<dbReference type="AlphaFoldDB" id="A0A1E3W139"/>
<evidence type="ECO:0000313" key="2">
    <source>
        <dbReference type="EMBL" id="ODR99524.1"/>
    </source>
</evidence>
<organism evidence="2 3">
    <name type="scientific">Methyloceanibacter methanicus</name>
    <dbReference type="NCBI Taxonomy" id="1774968"/>
    <lineage>
        <taxon>Bacteria</taxon>
        <taxon>Pseudomonadati</taxon>
        <taxon>Pseudomonadota</taxon>
        <taxon>Alphaproteobacteria</taxon>
        <taxon>Hyphomicrobiales</taxon>
        <taxon>Hyphomicrobiaceae</taxon>
        <taxon>Methyloceanibacter</taxon>
    </lineage>
</organism>
<reference evidence="2 3" key="1">
    <citation type="journal article" date="2016" name="Environ. Microbiol.">
        <title>New Methyloceanibacter diversity from North Sea sediments includes methanotroph containing solely the soluble methane monooxygenase.</title>
        <authorList>
            <person name="Vekeman B."/>
            <person name="Kerckhof F.M."/>
            <person name="Cremers G."/>
            <person name="de Vos P."/>
            <person name="Vandamme P."/>
            <person name="Boon N."/>
            <person name="Op den Camp H.J."/>
            <person name="Heylen K."/>
        </authorList>
    </citation>
    <scope>NUCLEOTIDE SEQUENCE [LARGE SCALE GENOMIC DNA]</scope>
    <source>
        <strain evidence="2 3">R-67174</strain>
    </source>
</reference>
<proteinExistence type="predicted"/>
<keyword evidence="3" id="KW-1185">Reference proteome</keyword>
<feature type="domain" description="Multi-ubiquitin" evidence="1">
    <location>
        <begin position="2"/>
        <end position="72"/>
    </location>
</feature>
<evidence type="ECO:0000259" key="1">
    <source>
        <dbReference type="Pfam" id="PF14452"/>
    </source>
</evidence>
<protein>
    <recommendedName>
        <fullName evidence="1">Multi-ubiquitin domain-containing protein</fullName>
    </recommendedName>
</protein>
<name>A0A1E3W139_9HYPH</name>